<dbReference type="GO" id="GO:0004176">
    <property type="term" value="F:ATP-dependent peptidase activity"/>
    <property type="evidence" value="ECO:0007669"/>
    <property type="project" value="TreeGrafter"/>
</dbReference>
<keyword evidence="5" id="KW-1185">Reference proteome</keyword>
<dbReference type="GO" id="GO:0051117">
    <property type="term" value="F:ATPase binding"/>
    <property type="evidence" value="ECO:0007669"/>
    <property type="project" value="TreeGrafter"/>
</dbReference>
<reference evidence="4 5" key="1">
    <citation type="submission" date="2019-05" db="EMBL/GenBank/DDBJ databases">
        <title>Draft genome sequence of Actinomadura sp. 14C53.</title>
        <authorList>
            <person name="Saricaoglu S."/>
            <person name="Isik K."/>
        </authorList>
    </citation>
    <scope>NUCLEOTIDE SEQUENCE [LARGE SCALE GENOMIC DNA]</scope>
    <source>
        <strain evidence="4 5">14C53</strain>
    </source>
</reference>
<dbReference type="PANTHER" id="PTHR10381">
    <property type="entry name" value="ATP-DEPENDENT CLP PROTEASE PROTEOLYTIC SUBUNIT"/>
    <property type="match status" value="1"/>
</dbReference>
<evidence type="ECO:0000256" key="2">
    <source>
        <dbReference type="ARBA" id="ARBA00022801"/>
    </source>
</evidence>
<dbReference type="AlphaFoldDB" id="A0A5C4J0S7"/>
<dbReference type="SUPFAM" id="SSF52096">
    <property type="entry name" value="ClpP/crotonase"/>
    <property type="match status" value="1"/>
</dbReference>
<dbReference type="GO" id="GO:0009368">
    <property type="term" value="C:endopeptidase Clp complex"/>
    <property type="evidence" value="ECO:0007669"/>
    <property type="project" value="TreeGrafter"/>
</dbReference>
<evidence type="ECO:0000313" key="4">
    <source>
        <dbReference type="EMBL" id="TMQ90254.1"/>
    </source>
</evidence>
<dbReference type="EMBL" id="VCKW01000310">
    <property type="protein sequence ID" value="TMQ90254.1"/>
    <property type="molecule type" value="Genomic_DNA"/>
</dbReference>
<evidence type="ECO:0000256" key="3">
    <source>
        <dbReference type="ARBA" id="ARBA00022825"/>
    </source>
</evidence>
<dbReference type="GO" id="GO:0004252">
    <property type="term" value="F:serine-type endopeptidase activity"/>
    <property type="evidence" value="ECO:0007669"/>
    <property type="project" value="TreeGrafter"/>
</dbReference>
<evidence type="ECO:0000313" key="5">
    <source>
        <dbReference type="Proteomes" id="UP000309174"/>
    </source>
</evidence>
<accession>A0A5C4J0S7</accession>
<keyword evidence="1" id="KW-0645">Protease</keyword>
<dbReference type="Gene3D" id="3.90.226.10">
    <property type="entry name" value="2-enoyl-CoA Hydratase, Chain A, domain 1"/>
    <property type="match status" value="1"/>
</dbReference>
<dbReference type="GO" id="GO:0006515">
    <property type="term" value="P:protein quality control for misfolded or incompletely synthesized proteins"/>
    <property type="evidence" value="ECO:0007669"/>
    <property type="project" value="TreeGrafter"/>
</dbReference>
<gene>
    <name evidence="4" type="ORF">ETD83_36260</name>
</gene>
<dbReference type="OrthoDB" id="4350323at2"/>
<keyword evidence="2" id="KW-0378">Hydrolase</keyword>
<sequence>MGMAASMGQTLLHAGTRGKRYALRRARVMMHQPHGGNRDAWFTAGQARGHGFVDHVIDSTDRAGT</sequence>
<dbReference type="Proteomes" id="UP000309174">
    <property type="component" value="Unassembled WGS sequence"/>
</dbReference>
<name>A0A5C4J0S7_9ACTN</name>
<evidence type="ECO:0008006" key="6">
    <source>
        <dbReference type="Google" id="ProtNLM"/>
    </source>
</evidence>
<dbReference type="InterPro" id="IPR029045">
    <property type="entry name" value="ClpP/crotonase-like_dom_sf"/>
</dbReference>
<dbReference type="Pfam" id="PF00574">
    <property type="entry name" value="CLP_protease"/>
    <property type="match status" value="1"/>
</dbReference>
<dbReference type="InterPro" id="IPR023562">
    <property type="entry name" value="ClpP/TepA"/>
</dbReference>
<protein>
    <recommendedName>
        <fullName evidence="6">ATP-dependent Clp protease proteolytic subunit</fullName>
    </recommendedName>
</protein>
<keyword evidence="3" id="KW-0720">Serine protease</keyword>
<proteinExistence type="predicted"/>
<dbReference type="PANTHER" id="PTHR10381:SF70">
    <property type="entry name" value="ATP-DEPENDENT CLP PROTEASE PROTEOLYTIC SUBUNIT"/>
    <property type="match status" value="1"/>
</dbReference>
<comment type="caution">
    <text evidence="4">The sequence shown here is derived from an EMBL/GenBank/DDBJ whole genome shotgun (WGS) entry which is preliminary data.</text>
</comment>
<organism evidence="4 5">
    <name type="scientific">Actinomadura soli</name>
    <dbReference type="NCBI Taxonomy" id="2508997"/>
    <lineage>
        <taxon>Bacteria</taxon>
        <taxon>Bacillati</taxon>
        <taxon>Actinomycetota</taxon>
        <taxon>Actinomycetes</taxon>
        <taxon>Streptosporangiales</taxon>
        <taxon>Thermomonosporaceae</taxon>
        <taxon>Actinomadura</taxon>
    </lineage>
</organism>
<evidence type="ECO:0000256" key="1">
    <source>
        <dbReference type="ARBA" id="ARBA00022670"/>
    </source>
</evidence>